<reference evidence="1 2" key="1">
    <citation type="submission" date="2020-07" db="EMBL/GenBank/DDBJ databases">
        <title>Sequencing the genomes of 1000 actinobacteria strains.</title>
        <authorList>
            <person name="Klenk H.-P."/>
        </authorList>
    </citation>
    <scope>NUCLEOTIDE SEQUENCE [LARGE SCALE GENOMIC DNA]</scope>
    <source>
        <strain evidence="1 2">DSM 45975</strain>
    </source>
</reference>
<organism evidence="1 2">
    <name type="scientific">Halosaccharopolyspora lacisalsi</name>
    <dbReference type="NCBI Taxonomy" id="1000566"/>
    <lineage>
        <taxon>Bacteria</taxon>
        <taxon>Bacillati</taxon>
        <taxon>Actinomycetota</taxon>
        <taxon>Actinomycetes</taxon>
        <taxon>Pseudonocardiales</taxon>
        <taxon>Pseudonocardiaceae</taxon>
        <taxon>Halosaccharopolyspora</taxon>
    </lineage>
</organism>
<dbReference type="Pfam" id="PF13384">
    <property type="entry name" value="HTH_23"/>
    <property type="match status" value="1"/>
</dbReference>
<proteinExistence type="predicted"/>
<accession>A0A839DPQ4</accession>
<sequence>MRSEREERRSVAADLFEQGGRGQAEIARLSEVTPQAISAWHHRWLAGCREALHSPGTPGAQCRWYGQGRVGHDRG</sequence>
<dbReference type="AlphaFoldDB" id="A0A839DPQ4"/>
<dbReference type="Proteomes" id="UP000569329">
    <property type="component" value="Unassembled WGS sequence"/>
</dbReference>
<evidence type="ECO:0000313" key="2">
    <source>
        <dbReference type="Proteomes" id="UP000569329"/>
    </source>
</evidence>
<dbReference type="RefSeq" id="WP_182542076.1">
    <property type="nucleotide sequence ID" value="NZ_JACGWZ010000001.1"/>
</dbReference>
<protein>
    <submittedName>
        <fullName evidence="1">Transposase-like protein</fullName>
    </submittedName>
</protein>
<keyword evidence="2" id="KW-1185">Reference proteome</keyword>
<evidence type="ECO:0000313" key="1">
    <source>
        <dbReference type="EMBL" id="MBA8822719.1"/>
    </source>
</evidence>
<dbReference type="EMBL" id="JACGWZ010000001">
    <property type="protein sequence ID" value="MBA8822719.1"/>
    <property type="molecule type" value="Genomic_DNA"/>
</dbReference>
<comment type="caution">
    <text evidence="1">The sequence shown here is derived from an EMBL/GenBank/DDBJ whole genome shotgun (WGS) entry which is preliminary data.</text>
</comment>
<name>A0A839DPQ4_9PSEU</name>
<gene>
    <name evidence="1" type="ORF">FHX42_000048</name>
</gene>